<dbReference type="Pfam" id="PF12928">
    <property type="entry name" value="tRNA_int_end_N2"/>
    <property type="match status" value="1"/>
</dbReference>
<protein>
    <recommendedName>
        <fullName evidence="4">tRNA-splicing endonuclease subunit Sen54 N-terminal domain-containing protein</fullName>
    </recommendedName>
</protein>
<dbReference type="EMBL" id="GEDC01013536">
    <property type="protein sequence ID" value="JAS23762.1"/>
    <property type="molecule type" value="Transcribed_RNA"/>
</dbReference>
<evidence type="ECO:0000313" key="5">
    <source>
        <dbReference type="EMBL" id="JAS23762.1"/>
    </source>
</evidence>
<evidence type="ECO:0000256" key="1">
    <source>
        <dbReference type="ARBA" id="ARBA00005736"/>
    </source>
</evidence>
<accession>A0A1B6DDP3</accession>
<dbReference type="InterPro" id="IPR024336">
    <property type="entry name" value="tRNA_splic_suSen54_N"/>
</dbReference>
<name>A0A1B6DDP3_9HEMI</name>
<evidence type="ECO:0000256" key="2">
    <source>
        <dbReference type="ARBA" id="ARBA00022694"/>
    </source>
</evidence>
<dbReference type="PANTHER" id="PTHR21027">
    <property type="entry name" value="TRNA-SPLICING ENDONUCLEASE SUBUNIT SEN54"/>
    <property type="match status" value="1"/>
</dbReference>
<gene>
    <name evidence="5" type="ORF">g.32266</name>
</gene>
<reference evidence="5" key="1">
    <citation type="submission" date="2015-12" db="EMBL/GenBank/DDBJ databases">
        <title>De novo transcriptome assembly of four potential Pierce s Disease insect vectors from Arizona vineyards.</title>
        <authorList>
            <person name="Tassone E.E."/>
        </authorList>
    </citation>
    <scope>NUCLEOTIDE SEQUENCE</scope>
</reference>
<proteinExistence type="inferred from homology"/>
<sequence>MATFLSGEQLLNANRRSKSERGLPVIGLKEFEPSNSWLQNRQIESALNERIIFLKEERVEKSGSLSTAVWKPTIRKAEVVKKTGKVWDVFGHHSNNSDWLYPEEALFLMEMNCLELLFEDVPMSIQKGYSVLIDSENGCTLPEYRVYLHLSRQGYRVLRHDSEVTVTAYEKQIRLDQYVLDQKKHFKDKTSIENDTTQLMDQNDGCAAEVIDVCGDKIDDLQRPIEDNSIIHKSDLPNNNQSLNHNNQNIVEVFEESSLPNIIDLSNNNDNNVEASSSDSEVIICEDENKKCDIILIDESDDEVEVVFVSESKLKNEPDDYEEEDDDVEEEEDADEEEDVEEEEEEDDSESVSSSDDWKRKTRFENGGTENSHKPHGKFNYAIIDKFLLDSSHSKTQSNSLTVDQELKMFYDEIEIIDLESESRHNLIVSKSRNQILDDFNLIKDGQGLICIPRPDERVLPLGVKPKYPFYRINVDSIKSETQKKTYENNRPYRGHYNNNFRNRNSSWNFNSNNYRANTVNQMSQLQTMARGMMEMASAVL</sequence>
<dbReference type="AlphaFoldDB" id="A0A1B6DDP3"/>
<dbReference type="PANTHER" id="PTHR21027:SF1">
    <property type="entry name" value="TRNA-SPLICING ENDONUCLEASE SUBUNIT SEN54"/>
    <property type="match status" value="1"/>
</dbReference>
<dbReference type="GO" id="GO:0000214">
    <property type="term" value="C:tRNA-intron endonuclease complex"/>
    <property type="evidence" value="ECO:0007669"/>
    <property type="project" value="TreeGrafter"/>
</dbReference>
<feature type="compositionally biased region" description="Acidic residues" evidence="3">
    <location>
        <begin position="319"/>
        <end position="350"/>
    </location>
</feature>
<feature type="domain" description="tRNA-splicing endonuclease subunit Sen54 N-terminal" evidence="4">
    <location>
        <begin position="54"/>
        <end position="116"/>
    </location>
</feature>
<keyword evidence="2" id="KW-0819">tRNA processing</keyword>
<evidence type="ECO:0000259" key="4">
    <source>
        <dbReference type="Pfam" id="PF12928"/>
    </source>
</evidence>
<feature type="region of interest" description="Disordered" evidence="3">
    <location>
        <begin position="309"/>
        <end position="377"/>
    </location>
</feature>
<dbReference type="GO" id="GO:0000379">
    <property type="term" value="P:tRNA-type intron splice site recognition and cleavage"/>
    <property type="evidence" value="ECO:0007669"/>
    <property type="project" value="TreeGrafter"/>
</dbReference>
<comment type="similarity">
    <text evidence="1">Belongs to the SEN54 family.</text>
</comment>
<feature type="non-terminal residue" evidence="5">
    <location>
        <position position="541"/>
    </location>
</feature>
<evidence type="ECO:0000256" key="3">
    <source>
        <dbReference type="SAM" id="MobiDB-lite"/>
    </source>
</evidence>
<organism evidence="5">
    <name type="scientific">Clastoptera arizonana</name>
    <name type="common">Arizona spittle bug</name>
    <dbReference type="NCBI Taxonomy" id="38151"/>
    <lineage>
        <taxon>Eukaryota</taxon>
        <taxon>Metazoa</taxon>
        <taxon>Ecdysozoa</taxon>
        <taxon>Arthropoda</taxon>
        <taxon>Hexapoda</taxon>
        <taxon>Insecta</taxon>
        <taxon>Pterygota</taxon>
        <taxon>Neoptera</taxon>
        <taxon>Paraneoptera</taxon>
        <taxon>Hemiptera</taxon>
        <taxon>Auchenorrhyncha</taxon>
        <taxon>Cercopoidea</taxon>
        <taxon>Clastopteridae</taxon>
        <taxon>Clastoptera</taxon>
    </lineage>
</organism>
<dbReference type="InterPro" id="IPR024337">
    <property type="entry name" value="tRNA_splic_suSen54"/>
</dbReference>